<dbReference type="Pfam" id="PF03929">
    <property type="entry name" value="PepSY_TM"/>
    <property type="match status" value="1"/>
</dbReference>
<evidence type="ECO:0000313" key="2">
    <source>
        <dbReference type="EMBL" id="WOX05210.1"/>
    </source>
</evidence>
<feature type="transmembrane region" description="Helical" evidence="1">
    <location>
        <begin position="367"/>
        <end position="389"/>
    </location>
</feature>
<dbReference type="KEGG" id="mpaf:R5R33_15910"/>
<dbReference type="RefSeq" id="WP_318953684.1">
    <property type="nucleotide sequence ID" value="NZ_CP137555.1"/>
</dbReference>
<dbReference type="PANTHER" id="PTHR34219:SF3">
    <property type="entry name" value="BLL7967 PROTEIN"/>
    <property type="match status" value="1"/>
</dbReference>
<feature type="transmembrane region" description="Helical" evidence="1">
    <location>
        <begin position="20"/>
        <end position="44"/>
    </location>
</feature>
<name>A0AAU0MX13_9GAMM</name>
<evidence type="ECO:0000256" key="1">
    <source>
        <dbReference type="SAM" id="Phobius"/>
    </source>
</evidence>
<protein>
    <submittedName>
        <fullName evidence="2">PepSY-associated TM helix domain-containing protein</fullName>
    </submittedName>
</protein>
<keyword evidence="3" id="KW-1185">Reference proteome</keyword>
<feature type="transmembrane region" description="Helical" evidence="1">
    <location>
        <begin position="192"/>
        <end position="213"/>
    </location>
</feature>
<evidence type="ECO:0000313" key="3">
    <source>
        <dbReference type="Proteomes" id="UP001302477"/>
    </source>
</evidence>
<feature type="transmembrane region" description="Helical" evidence="1">
    <location>
        <begin position="333"/>
        <end position="355"/>
    </location>
</feature>
<keyword evidence="1" id="KW-0472">Membrane</keyword>
<accession>A0AAU0MX13</accession>
<gene>
    <name evidence="2" type="ORF">R5R33_15910</name>
</gene>
<feature type="transmembrane region" description="Helical" evidence="1">
    <location>
        <begin position="445"/>
        <end position="467"/>
    </location>
</feature>
<keyword evidence="1" id="KW-1133">Transmembrane helix</keyword>
<feature type="transmembrane region" description="Helical" evidence="1">
    <location>
        <begin position="420"/>
        <end position="439"/>
    </location>
</feature>
<feature type="transmembrane region" description="Helical" evidence="1">
    <location>
        <begin position="138"/>
        <end position="157"/>
    </location>
</feature>
<reference evidence="2 3" key="1">
    <citation type="submission" date="2023-10" db="EMBL/GenBank/DDBJ databases">
        <title>Description of Microbulbifer bruguierae sp. nov., isolated from the sediments of mangrove plant Bruguiera sexangula and comparative genomic analyses of the genus Microbulbifer.</title>
        <authorList>
            <person name="Long M."/>
        </authorList>
    </citation>
    <scope>NUCLEOTIDE SEQUENCE [LARGE SCALE GENOMIC DNA]</scope>
    <source>
        <strain evidence="2 3">SPO729</strain>
    </source>
</reference>
<proteinExistence type="predicted"/>
<keyword evidence="1" id="KW-0812">Transmembrane</keyword>
<sequence length="475" mass="51928">MKFSLSPALVKSSLASHSWIGLLVGFLMYLICVSGSLVVLSGYLKRWEQPAVAEYQTLVPAAATAAYQELLARKPDISGDILMMLPRDDQPRGMLVSAGGVYYLKEDGSRDVDISTPWSNSMVGLHDALHIPSDWGEILVSVLGVMLCGLIVSGFLAHPRIFRDAFNFRLGGSRHLEQADIHNRLSVWGAPFHLVIGLTGAWFGLSILMYTLYANAFFGGDRDAAIESIHGSGPKLEQIVQVADVGRALQSMASIAPDARPIYFNVENANSPAQYILLGAQHPDSLIYVEQYRFDQQGNYLDKVGYSDGEPGKQVLFSLYRLHFGHFGGLPVMILYVVFGIALAVVSVTGINIWLVKRKKRDFINNLWVGLVWGAPLAIAISGLAALILNSGAAGYFWLPLIAAAVFGLFLDNEARSKCWLQRITAVLLLLMALLHLVLFKSHGLHGAALVVNLALVAFSGVFLWLAHRTGKLLR</sequence>
<dbReference type="EMBL" id="CP137555">
    <property type="protein sequence ID" value="WOX05210.1"/>
    <property type="molecule type" value="Genomic_DNA"/>
</dbReference>
<dbReference type="InterPro" id="IPR005625">
    <property type="entry name" value="PepSY-ass_TM"/>
</dbReference>
<organism evidence="2 3">
    <name type="scientific">Microbulbifer pacificus</name>
    <dbReference type="NCBI Taxonomy" id="407164"/>
    <lineage>
        <taxon>Bacteria</taxon>
        <taxon>Pseudomonadati</taxon>
        <taxon>Pseudomonadota</taxon>
        <taxon>Gammaproteobacteria</taxon>
        <taxon>Cellvibrionales</taxon>
        <taxon>Microbulbiferaceae</taxon>
        <taxon>Microbulbifer</taxon>
    </lineage>
</organism>
<feature type="transmembrane region" description="Helical" evidence="1">
    <location>
        <begin position="395"/>
        <end position="413"/>
    </location>
</feature>
<dbReference type="AlphaFoldDB" id="A0AAU0MX13"/>
<dbReference type="Proteomes" id="UP001302477">
    <property type="component" value="Chromosome"/>
</dbReference>
<dbReference type="PANTHER" id="PTHR34219">
    <property type="entry name" value="IRON-REGULATED INNER MEMBRANE PROTEIN-RELATED"/>
    <property type="match status" value="1"/>
</dbReference>